<dbReference type="Proteomes" id="UP000218731">
    <property type="component" value="Plasmid pKF715A"/>
</dbReference>
<gene>
    <name evidence="1" type="ORF">KF715C_pA2070</name>
</gene>
<dbReference type="AlphaFoldDB" id="A0A1L7NMP5"/>
<protein>
    <submittedName>
        <fullName evidence="1">Uncharacterized protein</fullName>
    </submittedName>
</protein>
<organism evidence="1 2">
    <name type="scientific">Pseudomonas putida</name>
    <name type="common">Arthrobacter siderocapsulatus</name>
    <dbReference type="NCBI Taxonomy" id="303"/>
    <lineage>
        <taxon>Bacteria</taxon>
        <taxon>Pseudomonadati</taxon>
        <taxon>Pseudomonadota</taxon>
        <taxon>Gammaproteobacteria</taxon>
        <taxon>Pseudomonadales</taxon>
        <taxon>Pseudomonadaceae</taxon>
        <taxon>Pseudomonas</taxon>
    </lineage>
</organism>
<evidence type="ECO:0000313" key="1">
    <source>
        <dbReference type="EMBL" id="BAW26712.1"/>
    </source>
</evidence>
<dbReference type="EMBL" id="AP015030">
    <property type="protein sequence ID" value="BAW26712.1"/>
    <property type="molecule type" value="Genomic_DNA"/>
</dbReference>
<sequence length="68" mass="7429">MATSDNQDLDNSQKAEAERIAGLFDTLKDRVIAAGYSDKLSDEEVADLRTEMAVLSSQYFDLTGVVLS</sequence>
<proteinExistence type="predicted"/>
<reference evidence="1 2" key="1">
    <citation type="submission" date="2015-11" db="EMBL/GenBank/DDBJ databases">
        <title>Complete genome sequencing of a biphenyl-degrading bacterium, Pseudomonas putida KF715 (=NBRC110667).</title>
        <authorList>
            <person name="Suenaga H."/>
            <person name="Fujihara N."/>
            <person name="Watanabe T."/>
            <person name="Hirose J."/>
            <person name="Kimura N."/>
            <person name="Yamazoe A."/>
            <person name="Hosoyama A."/>
            <person name="Shimodaira J."/>
            <person name="Furukawa K."/>
        </authorList>
    </citation>
    <scope>NUCLEOTIDE SEQUENCE [LARGE SCALE GENOMIC DNA]</scope>
    <source>
        <strain evidence="1 2">KF715</strain>
        <plasmid evidence="2">Plasmid pkf715a dna</plasmid>
    </source>
</reference>
<evidence type="ECO:0000313" key="2">
    <source>
        <dbReference type="Proteomes" id="UP000218731"/>
    </source>
</evidence>
<dbReference type="RefSeq" id="WP_096427052.1">
    <property type="nucleotide sequence ID" value="NZ_AP015030.1"/>
</dbReference>
<geneLocation type="plasmid" evidence="2">
    <name>pkf715a dna</name>
</geneLocation>
<accession>A0A1L7NMP5</accession>
<name>A0A1L7NMP5_PSEPU</name>
<keyword evidence="1" id="KW-0614">Plasmid</keyword>